<dbReference type="GO" id="GO:0051015">
    <property type="term" value="F:actin filament binding"/>
    <property type="evidence" value="ECO:0007669"/>
    <property type="project" value="TreeGrafter"/>
</dbReference>
<feature type="chain" id="PRO_5042106393" evidence="1">
    <location>
        <begin position="27"/>
        <end position="324"/>
    </location>
</feature>
<reference evidence="3" key="1">
    <citation type="submission" date="2023-03" db="EMBL/GenBank/DDBJ databases">
        <title>Massive genome expansion in bonnet fungi (Mycena s.s.) driven by repeated elements and novel gene families across ecological guilds.</title>
        <authorList>
            <consortium name="Lawrence Berkeley National Laboratory"/>
            <person name="Harder C.B."/>
            <person name="Miyauchi S."/>
            <person name="Viragh M."/>
            <person name="Kuo A."/>
            <person name="Thoen E."/>
            <person name="Andreopoulos B."/>
            <person name="Lu D."/>
            <person name="Skrede I."/>
            <person name="Drula E."/>
            <person name="Henrissat B."/>
            <person name="Morin E."/>
            <person name="Kohler A."/>
            <person name="Barry K."/>
            <person name="LaButti K."/>
            <person name="Morin E."/>
            <person name="Salamov A."/>
            <person name="Lipzen A."/>
            <person name="Mereny Z."/>
            <person name="Hegedus B."/>
            <person name="Baldrian P."/>
            <person name="Stursova M."/>
            <person name="Weitz H."/>
            <person name="Taylor A."/>
            <person name="Grigoriev I.V."/>
            <person name="Nagy L.G."/>
            <person name="Martin F."/>
            <person name="Kauserud H."/>
        </authorList>
    </citation>
    <scope>NUCLEOTIDE SEQUENCE</scope>
    <source>
        <strain evidence="3">CBHHK002</strain>
    </source>
</reference>
<dbReference type="InterPro" id="IPR051017">
    <property type="entry name" value="Aldolase-II_Adducin_sf"/>
</dbReference>
<keyword evidence="1" id="KW-0732">Signal</keyword>
<proteinExistence type="predicted"/>
<feature type="signal peptide" evidence="1">
    <location>
        <begin position="1"/>
        <end position="26"/>
    </location>
</feature>
<protein>
    <submittedName>
        <fullName evidence="3">Class II aldolase and Adducin N-terminal domain-containing protein</fullName>
    </submittedName>
</protein>
<dbReference type="InterPro" id="IPR001303">
    <property type="entry name" value="Aldolase_II/adducin_N"/>
</dbReference>
<evidence type="ECO:0000313" key="3">
    <source>
        <dbReference type="EMBL" id="KAJ7305632.1"/>
    </source>
</evidence>
<dbReference type="EMBL" id="JARIHO010000095">
    <property type="protein sequence ID" value="KAJ7305632.1"/>
    <property type="molecule type" value="Genomic_DNA"/>
</dbReference>
<organism evidence="3 4">
    <name type="scientific">Mycena albidolilacea</name>
    <dbReference type="NCBI Taxonomy" id="1033008"/>
    <lineage>
        <taxon>Eukaryota</taxon>
        <taxon>Fungi</taxon>
        <taxon>Dikarya</taxon>
        <taxon>Basidiomycota</taxon>
        <taxon>Agaricomycotina</taxon>
        <taxon>Agaricomycetes</taxon>
        <taxon>Agaricomycetidae</taxon>
        <taxon>Agaricales</taxon>
        <taxon>Marasmiineae</taxon>
        <taxon>Mycenaceae</taxon>
        <taxon>Mycena</taxon>
    </lineage>
</organism>
<dbReference type="SMART" id="SM01007">
    <property type="entry name" value="Aldolase_II"/>
    <property type="match status" value="1"/>
</dbReference>
<dbReference type="Pfam" id="PF00596">
    <property type="entry name" value="Aldolase_II"/>
    <property type="match status" value="1"/>
</dbReference>
<evidence type="ECO:0000259" key="2">
    <source>
        <dbReference type="SMART" id="SM01007"/>
    </source>
</evidence>
<accession>A0AAD6Z348</accession>
<dbReference type="AlphaFoldDB" id="A0AAD6Z348"/>
<gene>
    <name evidence="3" type="ORF">DFH08DRAFT_1089015</name>
</gene>
<dbReference type="PANTHER" id="PTHR10672:SF41">
    <property type="entry name" value="CLASS II ALDOLASE_ADDUCIN DOMAIN PROTEIN (AFU_ORTHOLOGUE AFUA_3G01330)"/>
    <property type="match status" value="1"/>
</dbReference>
<evidence type="ECO:0000256" key="1">
    <source>
        <dbReference type="SAM" id="SignalP"/>
    </source>
</evidence>
<dbReference type="PANTHER" id="PTHR10672">
    <property type="entry name" value="ADDUCIN"/>
    <property type="match status" value="1"/>
</dbReference>
<feature type="domain" description="Class II aldolase/adducin N-terminal" evidence="2">
    <location>
        <begin position="55"/>
        <end position="260"/>
    </location>
</feature>
<name>A0AAD6Z348_9AGAR</name>
<comment type="caution">
    <text evidence="3">The sequence shown here is derived from an EMBL/GenBank/DDBJ whole genome shotgun (WGS) entry which is preliminary data.</text>
</comment>
<dbReference type="Gene3D" id="3.40.225.10">
    <property type="entry name" value="Class II aldolase/adducin N-terminal domain"/>
    <property type="match status" value="1"/>
</dbReference>
<dbReference type="GO" id="GO:0005856">
    <property type="term" value="C:cytoskeleton"/>
    <property type="evidence" value="ECO:0007669"/>
    <property type="project" value="TreeGrafter"/>
</dbReference>
<dbReference type="SUPFAM" id="SSF53639">
    <property type="entry name" value="AraD/HMP-PK domain-like"/>
    <property type="match status" value="1"/>
</dbReference>
<dbReference type="InterPro" id="IPR036409">
    <property type="entry name" value="Aldolase_II/adducin_N_sf"/>
</dbReference>
<evidence type="ECO:0000313" key="4">
    <source>
        <dbReference type="Proteomes" id="UP001218218"/>
    </source>
</evidence>
<keyword evidence="4" id="KW-1185">Reference proteome</keyword>
<dbReference type="Proteomes" id="UP001218218">
    <property type="component" value="Unassembled WGS sequence"/>
</dbReference>
<sequence length="324" mass="34592">MYSVSTMYILVGVALAGFEALKLVAADTIPDSVTAAGVDLLDASRKSPFSCHLPRFLAYLASDILHFLDVVDAYGHVSVRNPANSSQFLMTYAVAPAQATSQSIVTYSIDNATVINLTFNPAVEGAAVPTSFAERFIHSEIYKKFPDVNSVIHSHTQEILPFANQAGVAFVSQMHTSPSVGSTGAPVFDIRKVSTTLLPDSALHDLLVRTEGLGDALADKFVTGGQVVLMRGHGMAIRAPSIRDAVFSAYYTKQDATVQLQGYILGGGKTPPMTLNTREITDATTTCKSLVARAWPMWAKQVDIVSGLYVNDLRNGGVTAATGF</sequence>